<dbReference type="RefSeq" id="WP_043193517.1">
    <property type="nucleotide sequence ID" value="NZ_CP009533.1"/>
</dbReference>
<dbReference type="Proteomes" id="UP000029499">
    <property type="component" value="Chromosome"/>
</dbReference>
<name>A0A089ZQG2_9PSED</name>
<evidence type="ECO:0000313" key="7">
    <source>
        <dbReference type="EMBL" id="AIS17576.1"/>
    </source>
</evidence>
<gene>
    <name evidence="7" type="ORF">LT40_09270</name>
</gene>
<organism evidence="7 8">
    <name type="scientific">Pseudomonas rhizosphaerae</name>
    <dbReference type="NCBI Taxonomy" id="216142"/>
    <lineage>
        <taxon>Bacteria</taxon>
        <taxon>Pseudomonadati</taxon>
        <taxon>Pseudomonadota</taxon>
        <taxon>Gammaproteobacteria</taxon>
        <taxon>Pseudomonadales</taxon>
        <taxon>Pseudomonadaceae</taxon>
        <taxon>Pseudomonas</taxon>
    </lineage>
</organism>
<dbReference type="GO" id="GO:0005886">
    <property type="term" value="C:plasma membrane"/>
    <property type="evidence" value="ECO:0007669"/>
    <property type="project" value="UniProtKB-SubCell"/>
</dbReference>
<reference evidence="7 8" key="1">
    <citation type="journal article" date="2015" name="J. Biotechnol.">
        <title>Complete genome sequence of Pseudomonas rhizosphaerae IH5T (=DSM 16299T), a phosphate-solubilizing rhizobacterium for bacterial biofertilizer.</title>
        <authorList>
            <person name="Kwak Y."/>
            <person name="Jung B.K."/>
            <person name="Shin J.H."/>
        </authorList>
    </citation>
    <scope>NUCLEOTIDE SEQUENCE [LARGE SCALE GENOMIC DNA]</scope>
    <source>
        <strain evidence="7">DSM 16299</strain>
    </source>
</reference>
<evidence type="ECO:0000256" key="3">
    <source>
        <dbReference type="ARBA" id="ARBA00022692"/>
    </source>
</evidence>
<dbReference type="EMBL" id="CP009533">
    <property type="protein sequence ID" value="AIS17576.1"/>
    <property type="molecule type" value="Genomic_DNA"/>
</dbReference>
<evidence type="ECO:0000256" key="5">
    <source>
        <dbReference type="ARBA" id="ARBA00023136"/>
    </source>
</evidence>
<proteinExistence type="predicted"/>
<keyword evidence="3 6" id="KW-0812">Transmembrane</keyword>
<feature type="transmembrane region" description="Helical" evidence="6">
    <location>
        <begin position="160"/>
        <end position="178"/>
    </location>
</feature>
<sequence length="335" mass="35608">MTQATAVKERRWIKHLIGGGITLICLGAIFRLVKFSEVMDALKQFEWHYLILGVMSLAFGYCVRIFRWSVMLSATGSEVSFKNCAAPFLGAIALNNVLPLRLGDVVRALVFPSAMGVTKTAAATSLVVERLIDLVTLLACLALGVLAIQTLQVPPALRESAVVLALLGGIALAVGFFFSGSFARLFNKLGGGTDASRGSAKLQQIFRTIAGLFESFDVMSRPRVLGTMLLLSILVWMGEAGLFYFALQGLGLEATPLMALLVMAITTLSTLAPSSPGYVGPFHLAAFTAVSLIGGTSAQAGSYAVIVHLALWLPTTIVGALAIWSRPALFKAARK</sequence>
<dbReference type="PANTHER" id="PTHR39087:SF2">
    <property type="entry name" value="UPF0104 MEMBRANE PROTEIN MJ1595"/>
    <property type="match status" value="1"/>
</dbReference>
<dbReference type="HOGENOM" id="CLU_048072_3_1_6"/>
<dbReference type="Pfam" id="PF03706">
    <property type="entry name" value="LPG_synthase_TM"/>
    <property type="match status" value="1"/>
</dbReference>
<keyword evidence="2" id="KW-1003">Cell membrane</keyword>
<keyword evidence="5 6" id="KW-0472">Membrane</keyword>
<accession>A0A089ZQG2</accession>
<evidence type="ECO:0000256" key="4">
    <source>
        <dbReference type="ARBA" id="ARBA00022989"/>
    </source>
</evidence>
<dbReference type="InterPro" id="IPR022791">
    <property type="entry name" value="L-PG_synthase/AglD"/>
</dbReference>
<keyword evidence="4 6" id="KW-1133">Transmembrane helix</keyword>
<evidence type="ECO:0000313" key="8">
    <source>
        <dbReference type="Proteomes" id="UP000029499"/>
    </source>
</evidence>
<feature type="transmembrane region" description="Helical" evidence="6">
    <location>
        <begin position="303"/>
        <end position="325"/>
    </location>
</feature>
<dbReference type="STRING" id="216142.LT40_09270"/>
<feature type="transmembrane region" description="Helical" evidence="6">
    <location>
        <begin position="45"/>
        <end position="63"/>
    </location>
</feature>
<feature type="transmembrane region" description="Helical" evidence="6">
    <location>
        <begin position="224"/>
        <end position="247"/>
    </location>
</feature>
<protein>
    <submittedName>
        <fullName evidence="7">Membrane protein</fullName>
    </submittedName>
</protein>
<evidence type="ECO:0000256" key="6">
    <source>
        <dbReference type="SAM" id="Phobius"/>
    </source>
</evidence>
<comment type="subcellular location">
    <subcellularLocation>
        <location evidence="1">Cell membrane</location>
        <topology evidence="1">Multi-pass membrane protein</topology>
    </subcellularLocation>
</comment>
<dbReference type="AlphaFoldDB" id="A0A089ZQG2"/>
<feature type="transmembrane region" description="Helical" evidence="6">
    <location>
        <begin position="253"/>
        <end position="271"/>
    </location>
</feature>
<evidence type="ECO:0000256" key="1">
    <source>
        <dbReference type="ARBA" id="ARBA00004651"/>
    </source>
</evidence>
<feature type="transmembrane region" description="Helical" evidence="6">
    <location>
        <begin position="131"/>
        <end position="148"/>
    </location>
</feature>
<evidence type="ECO:0000256" key="2">
    <source>
        <dbReference type="ARBA" id="ARBA00022475"/>
    </source>
</evidence>
<dbReference type="KEGG" id="prh:LT40_09270"/>
<keyword evidence="8" id="KW-1185">Reference proteome</keyword>
<feature type="transmembrane region" description="Helical" evidence="6">
    <location>
        <begin position="12"/>
        <end position="33"/>
    </location>
</feature>
<dbReference type="NCBIfam" id="TIGR00374">
    <property type="entry name" value="flippase-like domain"/>
    <property type="match status" value="1"/>
</dbReference>
<dbReference type="OrthoDB" id="5242769at2"/>
<dbReference type="PANTHER" id="PTHR39087">
    <property type="entry name" value="UPF0104 MEMBRANE PROTEIN MJ1595"/>
    <property type="match status" value="1"/>
</dbReference>
<dbReference type="eggNOG" id="COG0392">
    <property type="taxonomic scope" value="Bacteria"/>
</dbReference>